<evidence type="ECO:0008006" key="3">
    <source>
        <dbReference type="Google" id="ProtNLM"/>
    </source>
</evidence>
<name>A0ABY4C2Y0_9MICO</name>
<sequence>MTGPHLPLLHSRLDDFDLTIASTASYLRGLWPELEGVVFEVAQGPADAIHEDHIDRWKVYHDERRIVFFRLPIVRFIRVLEGEERQEKLLVESCVFRAVADLLGREPWELSPGRYRPY</sequence>
<gene>
    <name evidence="1" type="ORF">MTO99_01635</name>
</gene>
<accession>A0ABY4C2Y0</accession>
<evidence type="ECO:0000313" key="1">
    <source>
        <dbReference type="EMBL" id="UOE44521.1"/>
    </source>
</evidence>
<protein>
    <recommendedName>
        <fullName evidence="3">Metallopeptidase family protein</fullName>
    </recommendedName>
</protein>
<proteinExistence type="predicted"/>
<dbReference type="Proteomes" id="UP000832097">
    <property type="component" value="Chromosome"/>
</dbReference>
<dbReference type="EMBL" id="CP094528">
    <property type="protein sequence ID" value="UOE44521.1"/>
    <property type="molecule type" value="Genomic_DNA"/>
</dbReference>
<organism evidence="1 2">
    <name type="scientific">Agromyces larvae</name>
    <dbReference type="NCBI Taxonomy" id="2929802"/>
    <lineage>
        <taxon>Bacteria</taxon>
        <taxon>Bacillati</taxon>
        <taxon>Actinomycetota</taxon>
        <taxon>Actinomycetes</taxon>
        <taxon>Micrococcales</taxon>
        <taxon>Microbacteriaceae</taxon>
        <taxon>Agromyces</taxon>
    </lineage>
</organism>
<dbReference type="SUPFAM" id="SSF55486">
    <property type="entry name" value="Metalloproteases ('zincins'), catalytic domain"/>
    <property type="match status" value="1"/>
</dbReference>
<dbReference type="RefSeq" id="WP_243556395.1">
    <property type="nucleotide sequence ID" value="NZ_CP094528.1"/>
</dbReference>
<reference evidence="1 2" key="1">
    <citation type="submission" date="2022-03" db="EMBL/GenBank/DDBJ databases">
        <title>Mucilaginibacter sp. isolated from the gut of Protaetia brevitarsis seulensis larvae.</title>
        <authorList>
            <person name="Won M."/>
            <person name="Kim S.-J."/>
            <person name="Kwon S.-W."/>
        </authorList>
    </citation>
    <scope>NUCLEOTIDE SEQUENCE [LARGE SCALE GENOMIC DNA]</scope>
    <source>
        <strain evidence="1 2">CFWR-12</strain>
    </source>
</reference>
<keyword evidence="2" id="KW-1185">Reference proteome</keyword>
<evidence type="ECO:0000313" key="2">
    <source>
        <dbReference type="Proteomes" id="UP000832097"/>
    </source>
</evidence>